<feature type="region of interest" description="Disordered" evidence="1">
    <location>
        <begin position="36"/>
        <end position="140"/>
    </location>
</feature>
<feature type="compositionally biased region" description="Polar residues" evidence="1">
    <location>
        <begin position="126"/>
        <end position="140"/>
    </location>
</feature>
<dbReference type="AlphaFoldDB" id="A0A4S8KPK1"/>
<feature type="compositionally biased region" description="Low complexity" evidence="1">
    <location>
        <begin position="110"/>
        <end position="124"/>
    </location>
</feature>
<evidence type="ECO:0000313" key="2">
    <source>
        <dbReference type="EMBL" id="THU77471.1"/>
    </source>
</evidence>
<gene>
    <name evidence="2" type="ORF">K435DRAFT_877797</name>
</gene>
<protein>
    <submittedName>
        <fullName evidence="2">Uncharacterized protein</fullName>
    </submittedName>
</protein>
<accession>A0A4S8KPK1</accession>
<name>A0A4S8KPK1_DENBC</name>
<evidence type="ECO:0000313" key="3">
    <source>
        <dbReference type="Proteomes" id="UP000297245"/>
    </source>
</evidence>
<proteinExistence type="predicted"/>
<dbReference type="OrthoDB" id="3070852at2759"/>
<organism evidence="2 3">
    <name type="scientific">Dendrothele bispora (strain CBS 962.96)</name>
    <dbReference type="NCBI Taxonomy" id="1314807"/>
    <lineage>
        <taxon>Eukaryota</taxon>
        <taxon>Fungi</taxon>
        <taxon>Dikarya</taxon>
        <taxon>Basidiomycota</taxon>
        <taxon>Agaricomycotina</taxon>
        <taxon>Agaricomycetes</taxon>
        <taxon>Agaricomycetidae</taxon>
        <taxon>Agaricales</taxon>
        <taxon>Agaricales incertae sedis</taxon>
        <taxon>Dendrothele</taxon>
    </lineage>
</organism>
<keyword evidence="3" id="KW-1185">Reference proteome</keyword>
<sequence>MPTSSYTPFASASLSTGRMHVFRGSTNTFWHPPMTLMGGHDNSLSNSYHPPMLPPPEDSPMDYLHPSLLPHDDEALFSAYLHPPMSLPEDGGGQQQQQQGQQGKQAREASTMTTSGSSRGSGRRNYSLQHNVDNNMLTLT</sequence>
<evidence type="ECO:0000256" key="1">
    <source>
        <dbReference type="SAM" id="MobiDB-lite"/>
    </source>
</evidence>
<dbReference type="EMBL" id="ML180426">
    <property type="protein sequence ID" value="THU77471.1"/>
    <property type="molecule type" value="Genomic_DNA"/>
</dbReference>
<reference evidence="2 3" key="1">
    <citation type="journal article" date="2019" name="Nat. Ecol. Evol.">
        <title>Megaphylogeny resolves global patterns of mushroom evolution.</title>
        <authorList>
            <person name="Varga T."/>
            <person name="Krizsan K."/>
            <person name="Foldi C."/>
            <person name="Dima B."/>
            <person name="Sanchez-Garcia M."/>
            <person name="Sanchez-Ramirez S."/>
            <person name="Szollosi G.J."/>
            <person name="Szarkandi J.G."/>
            <person name="Papp V."/>
            <person name="Albert L."/>
            <person name="Andreopoulos W."/>
            <person name="Angelini C."/>
            <person name="Antonin V."/>
            <person name="Barry K.W."/>
            <person name="Bougher N.L."/>
            <person name="Buchanan P."/>
            <person name="Buyck B."/>
            <person name="Bense V."/>
            <person name="Catcheside P."/>
            <person name="Chovatia M."/>
            <person name="Cooper J."/>
            <person name="Damon W."/>
            <person name="Desjardin D."/>
            <person name="Finy P."/>
            <person name="Geml J."/>
            <person name="Haridas S."/>
            <person name="Hughes K."/>
            <person name="Justo A."/>
            <person name="Karasinski D."/>
            <person name="Kautmanova I."/>
            <person name="Kiss B."/>
            <person name="Kocsube S."/>
            <person name="Kotiranta H."/>
            <person name="LaButti K.M."/>
            <person name="Lechner B.E."/>
            <person name="Liimatainen K."/>
            <person name="Lipzen A."/>
            <person name="Lukacs Z."/>
            <person name="Mihaltcheva S."/>
            <person name="Morgado L.N."/>
            <person name="Niskanen T."/>
            <person name="Noordeloos M.E."/>
            <person name="Ohm R.A."/>
            <person name="Ortiz-Santana B."/>
            <person name="Ovrebo C."/>
            <person name="Racz N."/>
            <person name="Riley R."/>
            <person name="Savchenko A."/>
            <person name="Shiryaev A."/>
            <person name="Soop K."/>
            <person name="Spirin V."/>
            <person name="Szebenyi C."/>
            <person name="Tomsovsky M."/>
            <person name="Tulloss R.E."/>
            <person name="Uehling J."/>
            <person name="Grigoriev I.V."/>
            <person name="Vagvolgyi C."/>
            <person name="Papp T."/>
            <person name="Martin F.M."/>
            <person name="Miettinen O."/>
            <person name="Hibbett D.S."/>
            <person name="Nagy L.G."/>
        </authorList>
    </citation>
    <scope>NUCLEOTIDE SEQUENCE [LARGE SCALE GENOMIC DNA]</scope>
    <source>
        <strain evidence="2 3">CBS 962.96</strain>
    </source>
</reference>
<dbReference type="Proteomes" id="UP000297245">
    <property type="component" value="Unassembled WGS sequence"/>
</dbReference>